<dbReference type="SUPFAM" id="SSF56281">
    <property type="entry name" value="Metallo-hydrolase/oxidoreductase"/>
    <property type="match status" value="1"/>
</dbReference>
<evidence type="ECO:0000313" key="2">
    <source>
        <dbReference type="EMBL" id="CAA6822672.1"/>
    </source>
</evidence>
<dbReference type="Gene3D" id="3.60.15.10">
    <property type="entry name" value="Ribonuclease Z/Hydroxyacylglutathione hydrolase-like"/>
    <property type="match status" value="1"/>
</dbReference>
<keyword evidence="2" id="KW-0378">Hydrolase</keyword>
<gene>
    <name evidence="2" type="ORF">HELGO_WM51633</name>
</gene>
<dbReference type="PANTHER" id="PTHR43694">
    <property type="entry name" value="RIBONUCLEASE J"/>
    <property type="match status" value="1"/>
</dbReference>
<name>A0A6S6TP47_9BACT</name>
<organism evidence="2">
    <name type="scientific">uncultured Sulfurovum sp</name>
    <dbReference type="NCBI Taxonomy" id="269237"/>
    <lineage>
        <taxon>Bacteria</taxon>
        <taxon>Pseudomonadati</taxon>
        <taxon>Campylobacterota</taxon>
        <taxon>Epsilonproteobacteria</taxon>
        <taxon>Campylobacterales</taxon>
        <taxon>Sulfurovaceae</taxon>
        <taxon>Sulfurovum</taxon>
        <taxon>environmental samples</taxon>
    </lineage>
</organism>
<dbReference type="InterPro" id="IPR036866">
    <property type="entry name" value="RibonucZ/Hydroxyglut_hydro"/>
</dbReference>
<evidence type="ECO:0000256" key="1">
    <source>
        <dbReference type="SAM" id="MobiDB-lite"/>
    </source>
</evidence>
<feature type="non-terminal residue" evidence="2">
    <location>
        <position position="141"/>
    </location>
</feature>
<feature type="compositionally biased region" description="Basic residues" evidence="1">
    <location>
        <begin position="8"/>
        <end position="25"/>
    </location>
</feature>
<dbReference type="EMBL" id="CACVAZ010000155">
    <property type="protein sequence ID" value="CAA6822672.1"/>
    <property type="molecule type" value="Genomic_DNA"/>
</dbReference>
<accession>A0A6S6TP47</accession>
<protein>
    <submittedName>
        <fullName evidence="2">Zn-dependent hydrolase, RNA-metabolising</fullName>
    </submittedName>
</protein>
<feature type="compositionally biased region" description="Low complexity" evidence="1">
    <location>
        <begin position="26"/>
        <end position="44"/>
    </location>
</feature>
<sequence length="141" mass="15532">MNGNINQHKAKVKQPQHKKPPHNNHSKNTNPNTNKPRTNNNTGKKPNRNSGGGGRRPKKFVPGPMSEAMKTSLAENVAMNDARMNPWKQINMDNNNKVRFTPLGGLGEIGGNMAVMEDDECAFVIDVGMSFPDETMHGVDI</sequence>
<dbReference type="GO" id="GO:0016787">
    <property type="term" value="F:hydrolase activity"/>
    <property type="evidence" value="ECO:0007669"/>
    <property type="project" value="UniProtKB-KW"/>
</dbReference>
<reference evidence="2" key="1">
    <citation type="submission" date="2020-01" db="EMBL/GenBank/DDBJ databases">
        <authorList>
            <person name="Meier V. D."/>
            <person name="Meier V D."/>
        </authorList>
    </citation>
    <scope>NUCLEOTIDE SEQUENCE</scope>
    <source>
        <strain evidence="2">HLG_WM_MAG_02</strain>
    </source>
</reference>
<proteinExistence type="predicted"/>
<feature type="region of interest" description="Disordered" evidence="1">
    <location>
        <begin position="1"/>
        <end position="65"/>
    </location>
</feature>
<dbReference type="AlphaFoldDB" id="A0A6S6TP47"/>
<dbReference type="PANTHER" id="PTHR43694:SF1">
    <property type="entry name" value="RIBONUCLEASE J"/>
    <property type="match status" value="1"/>
</dbReference>